<accession>J9GN64</accession>
<reference evidence="1" key="1">
    <citation type="journal article" date="2012" name="PLoS ONE">
        <title>Gene sets for utilization of primary and secondary nutrition supplies in the distal gut of endangered iberian lynx.</title>
        <authorList>
            <person name="Alcaide M."/>
            <person name="Messina E."/>
            <person name="Richter M."/>
            <person name="Bargiela R."/>
            <person name="Peplies J."/>
            <person name="Huws S.A."/>
            <person name="Newbold C.J."/>
            <person name="Golyshin P.N."/>
            <person name="Simon M.A."/>
            <person name="Lopez G."/>
            <person name="Yakimov M.M."/>
            <person name="Ferrer M."/>
        </authorList>
    </citation>
    <scope>NUCLEOTIDE SEQUENCE</scope>
</reference>
<dbReference type="AlphaFoldDB" id="J9GN64"/>
<protein>
    <submittedName>
        <fullName evidence="1">Uncharacterized protein</fullName>
    </submittedName>
</protein>
<evidence type="ECO:0000313" key="1">
    <source>
        <dbReference type="EMBL" id="EJX01325.1"/>
    </source>
</evidence>
<comment type="caution">
    <text evidence="1">The sequence shown here is derived from an EMBL/GenBank/DDBJ whole genome shotgun (WGS) entry which is preliminary data.</text>
</comment>
<proteinExistence type="predicted"/>
<organism evidence="1">
    <name type="scientific">gut metagenome</name>
    <dbReference type="NCBI Taxonomy" id="749906"/>
    <lineage>
        <taxon>unclassified sequences</taxon>
        <taxon>metagenomes</taxon>
        <taxon>organismal metagenomes</taxon>
    </lineage>
</organism>
<gene>
    <name evidence="1" type="ORF">EVA_10567</name>
</gene>
<sequence>MTDHTGIVQKCENSTVYTVEGNSGDTCRTKTYPVGSSVIYGYGIPAY</sequence>
<dbReference type="EMBL" id="AMCI01002996">
    <property type="protein sequence ID" value="EJX01325.1"/>
    <property type="molecule type" value="Genomic_DNA"/>
</dbReference>
<name>J9GN64_9ZZZZ</name>